<proteinExistence type="predicted"/>
<name>A0A0V1J564_TRIPS</name>
<dbReference type="Proteomes" id="UP000054805">
    <property type="component" value="Unassembled WGS sequence"/>
</dbReference>
<gene>
    <name evidence="1" type="ORF">T4B_12434</name>
</gene>
<keyword evidence="2" id="KW-1185">Reference proteome</keyword>
<comment type="caution">
    <text evidence="1">The sequence shown here is derived from an EMBL/GenBank/DDBJ whole genome shotgun (WGS) entry which is preliminary data.</text>
</comment>
<evidence type="ECO:0000313" key="2">
    <source>
        <dbReference type="Proteomes" id="UP000054805"/>
    </source>
</evidence>
<dbReference type="EMBL" id="JYDS01000038">
    <property type="protein sequence ID" value="KRZ30095.1"/>
    <property type="molecule type" value="Genomic_DNA"/>
</dbReference>
<accession>A0A0V1J564</accession>
<organism evidence="1 2">
    <name type="scientific">Trichinella pseudospiralis</name>
    <name type="common">Parasitic roundworm</name>
    <dbReference type="NCBI Taxonomy" id="6337"/>
    <lineage>
        <taxon>Eukaryota</taxon>
        <taxon>Metazoa</taxon>
        <taxon>Ecdysozoa</taxon>
        <taxon>Nematoda</taxon>
        <taxon>Enoplea</taxon>
        <taxon>Dorylaimia</taxon>
        <taxon>Trichinellida</taxon>
        <taxon>Trichinellidae</taxon>
        <taxon>Trichinella</taxon>
    </lineage>
</organism>
<evidence type="ECO:0000313" key="1">
    <source>
        <dbReference type="EMBL" id="KRZ30095.1"/>
    </source>
</evidence>
<reference evidence="1 2" key="1">
    <citation type="submission" date="2015-01" db="EMBL/GenBank/DDBJ databases">
        <title>Evolution of Trichinella species and genotypes.</title>
        <authorList>
            <person name="Korhonen P.K."/>
            <person name="Edoardo P."/>
            <person name="Giuseppe L.R."/>
            <person name="Gasser R.B."/>
        </authorList>
    </citation>
    <scope>NUCLEOTIDE SEQUENCE [LARGE SCALE GENOMIC DNA]</scope>
    <source>
        <strain evidence="1">ISS588</strain>
    </source>
</reference>
<dbReference type="AlphaFoldDB" id="A0A0V1J564"/>
<protein>
    <submittedName>
        <fullName evidence="1">Uncharacterized protein</fullName>
    </submittedName>
</protein>
<sequence>MGKKIMQRLKYGEIDQMLAGQRQREKFDRLDGQFQLLELPCFCSHFTTDSTVSSRFASFWNYHRISHPMIEPWTWDVEALTVATIGKLSFSTLLERLPGASKL</sequence>